<evidence type="ECO:0000313" key="16">
    <source>
        <dbReference type="Proteomes" id="UP000184368"/>
    </source>
</evidence>
<evidence type="ECO:0000259" key="14">
    <source>
        <dbReference type="Pfam" id="PF07715"/>
    </source>
</evidence>
<keyword evidence="8 15" id="KW-0675">Receptor</keyword>
<evidence type="ECO:0000256" key="11">
    <source>
        <dbReference type="RuleBase" id="RU003357"/>
    </source>
</evidence>
<evidence type="ECO:0000256" key="10">
    <source>
        <dbReference type="PROSITE-ProRule" id="PRU01360"/>
    </source>
</evidence>
<keyword evidence="9 10" id="KW-0998">Cell outer membrane</keyword>
<feature type="domain" description="TonB-dependent receptor-like beta-barrel" evidence="13">
    <location>
        <begin position="400"/>
        <end position="885"/>
    </location>
</feature>
<comment type="similarity">
    <text evidence="10 11">Belongs to the TonB-dependent receptor family.</text>
</comment>
<dbReference type="SUPFAM" id="SSF56935">
    <property type="entry name" value="Porins"/>
    <property type="match status" value="1"/>
</dbReference>
<dbReference type="InterPro" id="IPR036942">
    <property type="entry name" value="Beta-barrel_TonB_sf"/>
</dbReference>
<feature type="chain" id="PRO_5012070216" evidence="12">
    <location>
        <begin position="23"/>
        <end position="912"/>
    </location>
</feature>
<dbReference type="AlphaFoldDB" id="A0A1M5GJV9"/>
<dbReference type="EMBL" id="FQUO01000016">
    <property type="protein sequence ID" value="SHG04009.1"/>
    <property type="molecule type" value="Genomic_DNA"/>
</dbReference>
<dbReference type="PROSITE" id="PS52016">
    <property type="entry name" value="TONB_DEPENDENT_REC_3"/>
    <property type="match status" value="1"/>
</dbReference>
<dbReference type="InterPro" id="IPR000531">
    <property type="entry name" value="Beta-barrel_TonB"/>
</dbReference>
<proteinExistence type="inferred from homology"/>
<dbReference type="InterPro" id="IPR037066">
    <property type="entry name" value="Plug_dom_sf"/>
</dbReference>
<sequence length="912" mass="100025">MMRKLRLWALVPALLFTLFAQAQGITLNGVVRNSSTREPVPAVSVSVKGGGQGTYTNENGVFRLSVPSLPVVLVFSSVGFDAQESTVSNAKAALNIDFVPASSLGQEVVVSASRVPERLMESAVTVERVNAASIRNAPAASFYDVMANVKGVDLTASSLTFKTPSTRGFNGSGNLRFNQLMDGMDNQAPGLNFAVGSIIGVTELDVESMELLPGASSALYGPGGMNGTLLINSKNPFRYKGLSLQVKQGIMHVDGKYRDPSPYYNWNLRYANTVGQKFAYKINTEFIKAKDWVAADYRNYNRTGIIGNIDGSTRENNPNYDGVNMYGDETTADLRQVLAGIGQQAPFLAPYINTLSGQPINVSRTGYREADVVNPNTINFKLSGAMHYKFNPRLEAVAAAYWGTGNTVYTGSDRYSLKDLKIGQYKLELNHTNWFLRAYTTQENAGQSYNATVTTRLLNEAWKPSTGSTGWYAQYGQAFLAAKLAGANDATAHAQARNLADVGRPAAGTPEFKTLLDRIRKVPIRNGGGLFVDKTDLYNFEGQYNLSHLTRSFADILVGANFKRYVLNSGGTLFADSTGTIGINEVGAYVQASRNILEDRVKLTVSGRYDKNQNFEGRFTPRATAMVKLAKNNNLRLSFQTAYRFPSTQQQWINLDVTGGLKLIGGVQDLKNFYGFNTNPVYQLESLTSNPPAPKVANFNPLKPESVTSYEAGYKGLLAAEKLLVDVYGYLGRYTDFIVRTVGVQSKTGNVADLANRANWQLYSVPVNSTGKVATYGYGISLDYRLPANFTAGFNFSSDVLDNVPAGFVAYFNSPKYRTNLSLGNTGFGKQKNMGFNLTYRWQDAFLFESDFITGQIEEVQTLDAQFSYRFADRKTVFKVGGNNILNQYYRNGAGNPSIGGLYYVSFGYNIF</sequence>
<dbReference type="Pfam" id="PF00593">
    <property type="entry name" value="TonB_dep_Rec_b-barrel"/>
    <property type="match status" value="1"/>
</dbReference>
<keyword evidence="4 10" id="KW-0812">Transmembrane</keyword>
<dbReference type="Pfam" id="PF13715">
    <property type="entry name" value="CarbopepD_reg_2"/>
    <property type="match status" value="1"/>
</dbReference>
<evidence type="ECO:0000256" key="12">
    <source>
        <dbReference type="SAM" id="SignalP"/>
    </source>
</evidence>
<keyword evidence="2 10" id="KW-0813">Transport</keyword>
<dbReference type="RefSeq" id="WP_083596652.1">
    <property type="nucleotide sequence ID" value="NZ_FQUO01000016.1"/>
</dbReference>
<accession>A0A1M5GJV9</accession>
<keyword evidence="6 11" id="KW-0798">TonB box</keyword>
<keyword evidence="7 10" id="KW-0472">Membrane</keyword>
<comment type="subcellular location">
    <subcellularLocation>
        <location evidence="1 10">Cell outer membrane</location>
        <topology evidence="1 10">Multi-pass membrane protein</topology>
    </subcellularLocation>
</comment>
<evidence type="ECO:0000256" key="2">
    <source>
        <dbReference type="ARBA" id="ARBA00022448"/>
    </source>
</evidence>
<dbReference type="Pfam" id="PF07715">
    <property type="entry name" value="Plug"/>
    <property type="match status" value="1"/>
</dbReference>
<evidence type="ECO:0000256" key="4">
    <source>
        <dbReference type="ARBA" id="ARBA00022692"/>
    </source>
</evidence>
<dbReference type="GO" id="GO:0015344">
    <property type="term" value="F:siderophore uptake transmembrane transporter activity"/>
    <property type="evidence" value="ECO:0007669"/>
    <property type="project" value="TreeGrafter"/>
</dbReference>
<dbReference type="Gene3D" id="2.170.130.10">
    <property type="entry name" value="TonB-dependent receptor, plug domain"/>
    <property type="match status" value="1"/>
</dbReference>
<dbReference type="Proteomes" id="UP000184368">
    <property type="component" value="Unassembled WGS sequence"/>
</dbReference>
<dbReference type="GO" id="GO:0044718">
    <property type="term" value="P:siderophore transmembrane transport"/>
    <property type="evidence" value="ECO:0007669"/>
    <property type="project" value="TreeGrafter"/>
</dbReference>
<dbReference type="PANTHER" id="PTHR30069:SF29">
    <property type="entry name" value="HEMOGLOBIN AND HEMOGLOBIN-HAPTOGLOBIN-BINDING PROTEIN 1-RELATED"/>
    <property type="match status" value="1"/>
</dbReference>
<dbReference type="Gene3D" id="2.40.170.20">
    <property type="entry name" value="TonB-dependent receptor, beta-barrel domain"/>
    <property type="match status" value="1"/>
</dbReference>
<dbReference type="Gene3D" id="2.60.40.1120">
    <property type="entry name" value="Carboxypeptidase-like, regulatory domain"/>
    <property type="match status" value="1"/>
</dbReference>
<dbReference type="InterPro" id="IPR039426">
    <property type="entry name" value="TonB-dep_rcpt-like"/>
</dbReference>
<evidence type="ECO:0000256" key="5">
    <source>
        <dbReference type="ARBA" id="ARBA00022729"/>
    </source>
</evidence>
<evidence type="ECO:0000256" key="9">
    <source>
        <dbReference type="ARBA" id="ARBA00023237"/>
    </source>
</evidence>
<dbReference type="STRING" id="1302690.BUE76_11515"/>
<dbReference type="InterPro" id="IPR012910">
    <property type="entry name" value="Plug_dom"/>
</dbReference>
<keyword evidence="5 12" id="KW-0732">Signal</keyword>
<evidence type="ECO:0000256" key="1">
    <source>
        <dbReference type="ARBA" id="ARBA00004571"/>
    </source>
</evidence>
<name>A0A1M5GJV9_9BACT</name>
<evidence type="ECO:0000256" key="8">
    <source>
        <dbReference type="ARBA" id="ARBA00023170"/>
    </source>
</evidence>
<protein>
    <submittedName>
        <fullName evidence="15">TonB-dependent Receptor Plug Domain</fullName>
    </submittedName>
</protein>
<evidence type="ECO:0000259" key="13">
    <source>
        <dbReference type="Pfam" id="PF00593"/>
    </source>
</evidence>
<organism evidence="15 16">
    <name type="scientific">Cnuella takakiae</name>
    <dbReference type="NCBI Taxonomy" id="1302690"/>
    <lineage>
        <taxon>Bacteria</taxon>
        <taxon>Pseudomonadati</taxon>
        <taxon>Bacteroidota</taxon>
        <taxon>Chitinophagia</taxon>
        <taxon>Chitinophagales</taxon>
        <taxon>Chitinophagaceae</taxon>
        <taxon>Cnuella</taxon>
    </lineage>
</organism>
<dbReference type="SUPFAM" id="SSF49464">
    <property type="entry name" value="Carboxypeptidase regulatory domain-like"/>
    <property type="match status" value="1"/>
</dbReference>
<reference evidence="15 16" key="1">
    <citation type="submission" date="2016-11" db="EMBL/GenBank/DDBJ databases">
        <authorList>
            <person name="Jaros S."/>
            <person name="Januszkiewicz K."/>
            <person name="Wedrychowicz H."/>
        </authorList>
    </citation>
    <scope>NUCLEOTIDE SEQUENCE [LARGE SCALE GENOMIC DNA]</scope>
    <source>
        <strain evidence="15 16">DSM 26897</strain>
    </source>
</reference>
<keyword evidence="16" id="KW-1185">Reference proteome</keyword>
<evidence type="ECO:0000256" key="3">
    <source>
        <dbReference type="ARBA" id="ARBA00022452"/>
    </source>
</evidence>
<evidence type="ECO:0000256" key="7">
    <source>
        <dbReference type="ARBA" id="ARBA00023136"/>
    </source>
</evidence>
<dbReference type="GO" id="GO:0009279">
    <property type="term" value="C:cell outer membrane"/>
    <property type="evidence" value="ECO:0007669"/>
    <property type="project" value="UniProtKB-SubCell"/>
</dbReference>
<keyword evidence="3 10" id="KW-1134">Transmembrane beta strand</keyword>
<feature type="signal peptide" evidence="12">
    <location>
        <begin position="1"/>
        <end position="22"/>
    </location>
</feature>
<evidence type="ECO:0000313" key="15">
    <source>
        <dbReference type="EMBL" id="SHG04009.1"/>
    </source>
</evidence>
<feature type="domain" description="TonB-dependent receptor plug" evidence="14">
    <location>
        <begin position="119"/>
        <end position="228"/>
    </location>
</feature>
<gene>
    <name evidence="15" type="ORF">SAMN05444008_116110</name>
</gene>
<evidence type="ECO:0000256" key="6">
    <source>
        <dbReference type="ARBA" id="ARBA00023077"/>
    </source>
</evidence>
<dbReference type="PANTHER" id="PTHR30069">
    <property type="entry name" value="TONB-DEPENDENT OUTER MEMBRANE RECEPTOR"/>
    <property type="match status" value="1"/>
</dbReference>
<dbReference type="InterPro" id="IPR008969">
    <property type="entry name" value="CarboxyPept-like_regulatory"/>
</dbReference>